<sequence length="118" mass="12932">MPIGNANKGDPAMTDLVNFIRFNNNGTLTGNIASVAYDLDISGEQFESTNARAPAYRLFAKSPRGKRVEIGGIWKKQNQSGGDYFTLSVNTGYGRLNANLGRYPGQDDEDLMAVIPWE</sequence>
<organism evidence="1 2">
    <name type="scientific">Rhizobium jaguaris</name>
    <dbReference type="NCBI Taxonomy" id="1312183"/>
    <lineage>
        <taxon>Bacteria</taxon>
        <taxon>Pseudomonadati</taxon>
        <taxon>Pseudomonadota</taxon>
        <taxon>Alphaproteobacteria</taxon>
        <taxon>Hyphomicrobiales</taxon>
        <taxon>Rhizobiaceae</taxon>
        <taxon>Rhizobium/Agrobacterium group</taxon>
        <taxon>Rhizobium</taxon>
    </lineage>
</organism>
<name>A0A387FZR5_9HYPH</name>
<accession>A0A387FZR5</accession>
<reference evidence="1 2" key="1">
    <citation type="submission" date="2018-10" db="EMBL/GenBank/DDBJ databases">
        <title>Rhizobium etli, R. leguminosarum and a new Rhizobium genospecies from Phaseolus dumosus.</title>
        <authorList>
            <person name="Ramirez-Puebla S.T."/>
            <person name="Rogel-Hernandez M.A."/>
            <person name="Guerrero G."/>
            <person name="Ormeno-Orrillo E."/>
            <person name="Martinez-Romero J.C."/>
            <person name="Negrete-Yankelevich S."/>
            <person name="Martinez-Romero E."/>
        </authorList>
    </citation>
    <scope>NUCLEOTIDE SEQUENCE [LARGE SCALE GENOMIC DNA]</scope>
    <source>
        <strain evidence="1 2">CCGE525</strain>
        <plasmid evidence="2">prccge525a</plasmid>
    </source>
</reference>
<dbReference type="Pfam" id="PF05284">
    <property type="entry name" value="DUF736"/>
    <property type="match status" value="1"/>
</dbReference>
<dbReference type="KEGG" id="rjg:CCGE525_38125"/>
<keyword evidence="1" id="KW-0614">Plasmid</keyword>
<evidence type="ECO:0000313" key="1">
    <source>
        <dbReference type="EMBL" id="AYG64530.1"/>
    </source>
</evidence>
<dbReference type="AlphaFoldDB" id="A0A387FZR5"/>
<geneLocation type="plasmid" evidence="2">
    <name>prccge525a</name>
</geneLocation>
<keyword evidence="2" id="KW-1185">Reference proteome</keyword>
<proteinExistence type="predicted"/>
<dbReference type="OrthoDB" id="7915657at2"/>
<dbReference type="Proteomes" id="UP000282195">
    <property type="component" value="Plasmid pRCCGE525a"/>
</dbReference>
<gene>
    <name evidence="1" type="ORF">CCGE525_38125</name>
</gene>
<evidence type="ECO:0000313" key="2">
    <source>
        <dbReference type="Proteomes" id="UP000282195"/>
    </source>
</evidence>
<protein>
    <submittedName>
        <fullName evidence="1">DUF736 family protein</fullName>
    </submittedName>
</protein>
<dbReference type="InterPro" id="IPR007948">
    <property type="entry name" value="DUF736"/>
</dbReference>
<dbReference type="EMBL" id="CP032697">
    <property type="protein sequence ID" value="AYG64530.1"/>
    <property type="molecule type" value="Genomic_DNA"/>
</dbReference>